<dbReference type="Pfam" id="PF14498">
    <property type="entry name" value="Glyco_hyd_65N_2"/>
    <property type="match status" value="1"/>
</dbReference>
<dbReference type="OrthoDB" id="2848340at2759"/>
<dbReference type="InterPro" id="IPR049053">
    <property type="entry name" value="AFCA-like_C"/>
</dbReference>
<dbReference type="Pfam" id="PF22124">
    <property type="entry name" value="Glyco_hydro_95_cat"/>
    <property type="match status" value="1"/>
</dbReference>
<feature type="domain" description="Alpha fucosidase A-like C-terminal" evidence="4">
    <location>
        <begin position="1565"/>
        <end position="1648"/>
    </location>
</feature>
<comment type="caution">
    <text evidence="8">The sequence shown here is derived from an EMBL/GenBank/DDBJ whole genome shotgun (WGS) entry which is preliminary data.</text>
</comment>
<sequence>MPLARAINLDAQRIIEKAFKDLERTVSASDRISLQDTTLDDVRKAAHLVEDELAARQSLRNMKRLEPLFTGLEYYSKTIEVLCNGTPYMPWIWAPIKLILKISSDYVEAFEKIIKVYGQIAEPLKRFQKLDRAFYSDKDVQQTLATFYSDILKFHTEAYQFVRRGSWRLLFLTSWGRFQRRFEGIIQDLKAHEELVDKMAAATNIAESKELRQKMETWRQEQVEKMAKEETEEVTRQYLAITSYLKVDESINAKVFDAIATEAVESVGTSSWILNQSEIQAWLRCHPSSTFILLHGRPGSGKSVLATQIVQFLQASQQSLTMSHFCTYAYEESMNYDKLLKSLLLQLIRSDKDLIDYVYDTLLRKRKVPSYKLVEALILDSTRASSLDPSRTRYIHVVIDGLDECNQATQSKVTKLMKRMVSAAFSSGSTICKVMLSSRSSPAITKAAKQSQIVCLSNENKHLEKALKAYASYRLSLLELELSQLQVTTDDISDLSCRIAKRAEGMFLWARLVLDYLANNMFLQREEVLSAPEALPRALQQFYEKILTQTIAHFDERSLERIKLIFELIAFAKRPLRKAEFRSALAFSSGNPDSDELAPQYLFDRCSPLIEERCDSTFAFIHVSVRDYLESSDSIMPIDESSSVGSHGQAIAACLVSGLQIFTPNYPEHKRQLRVLRGIHAFHTYASQYWVHYVLDNYNAPKTNHGSNFLALCSELRDKFNSASDTCHSADIGAPTCLDPRLAAVHSADKSLGVVVQRILEEERNQYLEGPSSEDYSVSDLVERKYHELQAGNTRRKFIREAPMPPAGSKDFIKTAEIKSHLPAALVAYPQNEGMTTFVLFASRAASDNLGSNARQACRSGAALAGQKGEQEQILANPEVNVPPVSSFDFCPGKDFRSSLPIGNGRLGALVQGSISETIIINENSVWSGPFQDRINPGSLEGFPKARKLLTENNYTGAAGFAASDMYAIPPQNRWYSVTGNLLLDFGHETEEISNYERWLDTLSGNTGVSYDVDGVTYTRQVVANFPLGVIAARFTASKKGSLNIGVSLERDRGVISNLASEGANNITMDIGGSGANAIPFTAGLRVASNDGTIKADESALNITKASTVDLFLDVETSFQWSSESDWKAGLVTKLDKAVKRGFESLKAEAISDHQSLMERVELDLGSNNVTSSQPTDERVSEYSSNPENDPEFVTLSFNFGRHLLVSASRDTGGPGLGVPANLQGIWNDMYNPPWGSKFTVNINTEMNYWLAETTDLPETLRPLWDLMYRSRDKGSEVAAKMYGCPGYVSHHNLDLWGDSAPHDSGTAYTIWPSSNLWLSQHMMEHYRFTGDKTFLREKAWTVFKDIAAFFDCYLFEFDGKWTSGPSTSPENVFIIPKDGSKAGSKESLDISITMDNSLLREFFSNVIEAAGILGIDLSTDKVLSKVKTYRDGLRPTQIGGRGQIQEWRKDYTGAEPGHRHYSHLIDLFPAKAMSPLLNKTLANAAQKSIELRLAAGGASTGWSRVWTASLYARLLNGDKAYDNIQTLLGRHPAANLFHNIEPGQAFQIDSNFGLVAAVAETLVQSQAGVLHILPALGSQVKTGSVSGLLARGGFQVSIVWKDRLLVEAKVRSRLGNILKVRVAGDSNFEIDGKGVNEVETTSGQTYTITLA</sequence>
<dbReference type="Gene3D" id="3.40.50.300">
    <property type="entry name" value="P-loop containing nucleotide triphosphate hydrolases"/>
    <property type="match status" value="1"/>
</dbReference>
<evidence type="ECO:0000313" key="8">
    <source>
        <dbReference type="EMBL" id="KAF5553742.1"/>
    </source>
</evidence>
<dbReference type="GO" id="GO:0004560">
    <property type="term" value="F:alpha-L-fucosidase activity"/>
    <property type="evidence" value="ECO:0007669"/>
    <property type="project" value="TreeGrafter"/>
</dbReference>
<keyword evidence="9" id="KW-1185">Reference proteome</keyword>
<evidence type="ECO:0000259" key="4">
    <source>
        <dbReference type="Pfam" id="PF21307"/>
    </source>
</evidence>
<dbReference type="InterPro" id="IPR056884">
    <property type="entry name" value="NPHP3-like_N"/>
</dbReference>
<reference evidence="8 9" key="1">
    <citation type="submission" date="2020-05" db="EMBL/GenBank/DDBJ databases">
        <title>Identification and distribution of gene clusters putatively required for synthesis of sphingolipid metabolism inhibitors in phylogenetically diverse species of the filamentous fungus Fusarium.</title>
        <authorList>
            <person name="Kim H.-S."/>
            <person name="Busman M."/>
            <person name="Brown D.W."/>
            <person name="Divon H."/>
            <person name="Uhlig S."/>
            <person name="Proctor R.H."/>
        </authorList>
    </citation>
    <scope>NUCLEOTIDE SEQUENCE [LARGE SCALE GENOMIC DNA]</scope>
    <source>
        <strain evidence="8 9">NRRL 13617</strain>
    </source>
</reference>
<dbReference type="Pfam" id="PF24883">
    <property type="entry name" value="NPHP3_N"/>
    <property type="match status" value="1"/>
</dbReference>
<evidence type="ECO:0000256" key="1">
    <source>
        <dbReference type="ARBA" id="ARBA00022737"/>
    </source>
</evidence>
<gene>
    <name evidence="8" type="ORF">FPHYL_8656</name>
</gene>
<dbReference type="Gene3D" id="1.50.10.10">
    <property type="match status" value="1"/>
</dbReference>
<evidence type="ECO:0000256" key="2">
    <source>
        <dbReference type="SAM" id="MobiDB-lite"/>
    </source>
</evidence>
<name>A0A8H5JF68_9HYPO</name>
<evidence type="ECO:0000259" key="5">
    <source>
        <dbReference type="Pfam" id="PF22124"/>
    </source>
</evidence>
<dbReference type="Proteomes" id="UP000582016">
    <property type="component" value="Unassembled WGS sequence"/>
</dbReference>
<dbReference type="Pfam" id="PF21307">
    <property type="entry name" value="Glyco_hydro_95_C"/>
    <property type="match status" value="1"/>
</dbReference>
<dbReference type="GO" id="GO:0005975">
    <property type="term" value="P:carbohydrate metabolic process"/>
    <property type="evidence" value="ECO:0007669"/>
    <property type="project" value="InterPro"/>
</dbReference>
<feature type="domain" description="Glycosyl hydrolase family 95 catalytic" evidence="5">
    <location>
        <begin position="1143"/>
        <end position="1563"/>
    </location>
</feature>
<feature type="domain" description="Glycosyl hydrolase family 95 N-terminal" evidence="3">
    <location>
        <begin position="892"/>
        <end position="1120"/>
    </location>
</feature>
<dbReference type="InterPro" id="IPR008928">
    <property type="entry name" value="6-hairpin_glycosidase_sf"/>
</dbReference>
<evidence type="ECO:0000259" key="6">
    <source>
        <dbReference type="Pfam" id="PF24809"/>
    </source>
</evidence>
<feature type="region of interest" description="Disordered" evidence="2">
    <location>
        <begin position="1166"/>
        <end position="1188"/>
    </location>
</feature>
<dbReference type="Pfam" id="PF24809">
    <property type="entry name" value="DUF7708"/>
    <property type="match status" value="1"/>
</dbReference>
<evidence type="ECO:0000259" key="7">
    <source>
        <dbReference type="Pfam" id="PF24883"/>
    </source>
</evidence>
<dbReference type="InterPro" id="IPR054363">
    <property type="entry name" value="GH95_cat"/>
</dbReference>
<feature type="domain" description="Nephrocystin 3-like N-terminal" evidence="7">
    <location>
        <begin position="268"/>
        <end position="439"/>
    </location>
</feature>
<feature type="compositionally biased region" description="Polar residues" evidence="2">
    <location>
        <begin position="1166"/>
        <end position="1175"/>
    </location>
</feature>
<evidence type="ECO:0000259" key="3">
    <source>
        <dbReference type="Pfam" id="PF14498"/>
    </source>
</evidence>
<dbReference type="InterPro" id="IPR027417">
    <property type="entry name" value="P-loop_NTPase"/>
</dbReference>
<evidence type="ECO:0000313" key="9">
    <source>
        <dbReference type="Proteomes" id="UP000582016"/>
    </source>
</evidence>
<dbReference type="EMBL" id="JAAOAQ010000337">
    <property type="protein sequence ID" value="KAF5553742.1"/>
    <property type="molecule type" value="Genomic_DNA"/>
</dbReference>
<dbReference type="InterPro" id="IPR056125">
    <property type="entry name" value="DUF7708"/>
</dbReference>
<dbReference type="SUPFAM" id="SSF48208">
    <property type="entry name" value="Six-hairpin glycosidases"/>
    <property type="match status" value="1"/>
</dbReference>
<dbReference type="InterPro" id="IPR027414">
    <property type="entry name" value="GH95_N_dom"/>
</dbReference>
<organism evidence="8 9">
    <name type="scientific">Fusarium phyllophilum</name>
    <dbReference type="NCBI Taxonomy" id="47803"/>
    <lineage>
        <taxon>Eukaryota</taxon>
        <taxon>Fungi</taxon>
        <taxon>Dikarya</taxon>
        <taxon>Ascomycota</taxon>
        <taxon>Pezizomycotina</taxon>
        <taxon>Sordariomycetes</taxon>
        <taxon>Hypocreomycetidae</taxon>
        <taxon>Hypocreales</taxon>
        <taxon>Nectriaceae</taxon>
        <taxon>Fusarium</taxon>
        <taxon>Fusarium fujikuroi species complex</taxon>
    </lineage>
</organism>
<accession>A0A8H5JF68</accession>
<dbReference type="InterPro" id="IPR012341">
    <property type="entry name" value="6hp_glycosidase-like_sf"/>
</dbReference>
<dbReference type="PANTHER" id="PTHR31084:SF0">
    <property type="entry name" value="ALPHA-L-FUCOSIDASE 2"/>
    <property type="match status" value="1"/>
</dbReference>
<dbReference type="PANTHER" id="PTHR31084">
    <property type="entry name" value="ALPHA-L-FUCOSIDASE 2"/>
    <property type="match status" value="1"/>
</dbReference>
<proteinExistence type="predicted"/>
<dbReference type="SUPFAM" id="SSF52540">
    <property type="entry name" value="P-loop containing nucleoside triphosphate hydrolases"/>
    <property type="match status" value="1"/>
</dbReference>
<protein>
    <submittedName>
        <fullName evidence="8">Alpha-L-fucosidase 2</fullName>
    </submittedName>
</protein>
<feature type="domain" description="DUF7708" evidence="6">
    <location>
        <begin position="68"/>
        <end position="207"/>
    </location>
</feature>
<keyword evidence="1" id="KW-0677">Repeat</keyword>